<evidence type="ECO:0000256" key="2">
    <source>
        <dbReference type="SAM" id="MobiDB-lite"/>
    </source>
</evidence>
<reference evidence="5 6" key="1">
    <citation type="submission" date="2022-06" db="EMBL/GenBank/DDBJ databases">
        <title>Whole-genome of Asaia lannensis strain LMG 27011T.</title>
        <authorList>
            <person name="Sombolestani A."/>
        </authorList>
    </citation>
    <scope>NUCLEOTIDE SEQUENCE [LARGE SCALE GENOMIC DNA]</scope>
    <source>
        <strain evidence="5 6">NBRC 102526</strain>
    </source>
</reference>
<dbReference type="InterPro" id="IPR001466">
    <property type="entry name" value="Beta-lactam-related"/>
</dbReference>
<dbReference type="Pfam" id="PF00144">
    <property type="entry name" value="Beta-lactamase"/>
    <property type="match status" value="1"/>
</dbReference>
<protein>
    <submittedName>
        <fullName evidence="5">D-aminopeptidase</fullName>
        <ecNumber evidence="5">3.4.11.19</ecNumber>
    </submittedName>
</protein>
<dbReference type="EC" id="3.4.11.19" evidence="5"/>
<dbReference type="Proteomes" id="UP001523401">
    <property type="component" value="Unassembled WGS sequence"/>
</dbReference>
<comment type="caution">
    <text evidence="5">The sequence shown here is derived from an EMBL/GenBank/DDBJ whole genome shotgun (WGS) entry which is preliminary data.</text>
</comment>
<dbReference type="NCBIfam" id="NF009622">
    <property type="entry name" value="PRK13128.1"/>
    <property type="match status" value="1"/>
</dbReference>
<keyword evidence="1 5" id="KW-0645">Protease</keyword>
<feature type="domain" description="Beta-lactamase-related" evidence="3">
    <location>
        <begin position="7"/>
        <end position="332"/>
    </location>
</feature>
<proteinExistence type="predicted"/>
<dbReference type="InterPro" id="IPR027279">
    <property type="entry name" value="D_amino_pept/lipop_sf"/>
</dbReference>
<organism evidence="5 6">
    <name type="scientific">Asaia lannensis NBRC 102526</name>
    <dbReference type="NCBI Taxonomy" id="1307926"/>
    <lineage>
        <taxon>Bacteria</taxon>
        <taxon>Pseudomonadati</taxon>
        <taxon>Pseudomonadota</taxon>
        <taxon>Alphaproteobacteria</taxon>
        <taxon>Acetobacterales</taxon>
        <taxon>Acetobacteraceae</taxon>
        <taxon>Asaia</taxon>
    </lineage>
</organism>
<dbReference type="InterPro" id="IPR050491">
    <property type="entry name" value="AmpC-like"/>
</dbReference>
<keyword evidence="6" id="KW-1185">Reference proteome</keyword>
<feature type="region of interest" description="Disordered" evidence="2">
    <location>
        <begin position="422"/>
        <end position="444"/>
    </location>
</feature>
<evidence type="ECO:0000256" key="1">
    <source>
        <dbReference type="ARBA" id="ARBA00022438"/>
    </source>
</evidence>
<dbReference type="InterPro" id="IPR012338">
    <property type="entry name" value="Beta-lactam/transpept-like"/>
</dbReference>
<keyword evidence="5" id="KW-0378">Hydrolase</keyword>
<dbReference type="Gene3D" id="2.40.128.50">
    <property type="match status" value="2"/>
</dbReference>
<dbReference type="InterPro" id="IPR012856">
    <property type="entry name" value="DAP_B_dom"/>
</dbReference>
<dbReference type="RefSeq" id="WP_252849809.1">
    <property type="nucleotide sequence ID" value="NZ_BAPW01000002.1"/>
</dbReference>
<evidence type="ECO:0000259" key="4">
    <source>
        <dbReference type="Pfam" id="PF07930"/>
    </source>
</evidence>
<sequence>MTRASLDRLLATLPLSYPGPGGAVAVIRKGEVIARHSWGYANAEARLAFTPRTQFRMCSITKQFTCALLDNALRDKWADRNALDAFVAASLPALQEPPPGIFDLAHNQSGLRDYWAVAMLHGAPTESAFGAAEARRVIAGTRSLQFRPGTAYSYVNQNFYLISEALEACSGRSFAELLQKQIFTPHGMESAFLAANTQSMPDGTQGYEGNEQSGYRPAVNNIIWTGDAGLGASLDDMIAWEKAIDAQRDDPEGFYNRLSAPVSFRNGAPARYGFGLQRGRLFGHEMTGHGGALRGWRSHRLHLAKERLSVVVLFNHMSEAHSAAAELAAAALGLSRPPSDATQGNQAMLGHFLDRGTGLSASIAPTPSGERLSLRYAYPPETLDGWTQDHAGRDGTRLSLHDEGLIMSRPQENREVLLTPLPEGQRNTGQRSTGQNNLGQNNAGQAKTGFAGHYECNELESILTLTDAGDVLYGGFSGMLGKGRMERLLPFGDDVWLIPCLRALDHSPPGYWTLWFQRDETGNVAGIRVGCWLARDLFYRRIPE</sequence>
<dbReference type="Gene3D" id="3.40.710.10">
    <property type="entry name" value="DD-peptidase/beta-lactamase superfamily"/>
    <property type="match status" value="1"/>
</dbReference>
<evidence type="ECO:0000259" key="3">
    <source>
        <dbReference type="Pfam" id="PF00144"/>
    </source>
</evidence>
<name>A0ABT1CKP3_9PROT</name>
<evidence type="ECO:0000313" key="6">
    <source>
        <dbReference type="Proteomes" id="UP001523401"/>
    </source>
</evidence>
<feature type="compositionally biased region" description="Low complexity" evidence="2">
    <location>
        <begin position="434"/>
        <end position="444"/>
    </location>
</feature>
<dbReference type="SUPFAM" id="SSF50886">
    <property type="entry name" value="D-aminopeptidase, middle and C-terminal domains"/>
    <property type="match status" value="1"/>
</dbReference>
<accession>A0ABT1CKP3</accession>
<dbReference type="GO" id="GO:0004177">
    <property type="term" value="F:aminopeptidase activity"/>
    <property type="evidence" value="ECO:0007669"/>
    <property type="project" value="UniProtKB-KW"/>
</dbReference>
<gene>
    <name evidence="5" type="ORF">NF685_12145</name>
</gene>
<keyword evidence="1 5" id="KW-0031">Aminopeptidase</keyword>
<dbReference type="Pfam" id="PF07930">
    <property type="entry name" value="DAP_B"/>
    <property type="match status" value="1"/>
</dbReference>
<dbReference type="PANTHER" id="PTHR46825">
    <property type="entry name" value="D-ALANYL-D-ALANINE-CARBOXYPEPTIDASE/ENDOPEPTIDASE AMPH"/>
    <property type="match status" value="1"/>
</dbReference>
<evidence type="ECO:0000313" key="5">
    <source>
        <dbReference type="EMBL" id="MCO6160783.1"/>
    </source>
</evidence>
<dbReference type="PANTHER" id="PTHR46825:SF9">
    <property type="entry name" value="BETA-LACTAMASE-RELATED DOMAIN-CONTAINING PROTEIN"/>
    <property type="match status" value="1"/>
</dbReference>
<dbReference type="EMBL" id="JAMXQU010000010">
    <property type="protein sequence ID" value="MCO6160783.1"/>
    <property type="molecule type" value="Genomic_DNA"/>
</dbReference>
<feature type="domain" description="D-aminopeptidase" evidence="4">
    <location>
        <begin position="343"/>
        <end position="539"/>
    </location>
</feature>
<dbReference type="SUPFAM" id="SSF56601">
    <property type="entry name" value="beta-lactamase/transpeptidase-like"/>
    <property type="match status" value="1"/>
</dbReference>